<evidence type="ECO:0000256" key="1">
    <source>
        <dbReference type="SAM" id="Phobius"/>
    </source>
</evidence>
<dbReference type="EMBL" id="FOQG01000010">
    <property type="protein sequence ID" value="SFI57932.1"/>
    <property type="molecule type" value="Genomic_DNA"/>
</dbReference>
<sequence length="530" mass="54286">MTSLAAATTGWTLLLRTFMRRDRWQLLWWSVGLSALFVSQAVSVDGLYTSQADFDRAAATMEGNTAFIAMAGPARALNTTGGQVMWQAGAVGAVAIGLMAMLLVGRHTRAEEERGREELVRATAVGRCATLAAAAVTALAAVVVAGLLTGAGLVAYGLSFADSIATGAGLALCGAFFTGSALVAAQLASTTRGTYGLAGAVIGLAYGLRAVGDVGSPALSWLSPIGWYQAMHPYSGLRWWPALLLVVGALLATVLAVALFLRRDLGSGVLAARPGPAVASPALRSGFALAWRLQRASVLAWSGGILLGGLAYGSIGDDAGDLVGDSALTEDIFGAAAGDLVDGFFAVSLVMLALIATGFALSSMGRPRGQEEDGHAELTLSTGVSRLRWLGGQVAVCVLGTVLVVAAAGVGLAGGYAMVTGDLGAFERLTLPMLAMVAPVLVTVGVALLLYGVAPGAQSAAWLVLVLGVVVLMFGEVFRMPGWLRGLSPYEHLALAPAEPFRVLPFVALLAVAVALSLVGAFAFSRRDIR</sequence>
<gene>
    <name evidence="2" type="ORF">SAMN05216561_11086</name>
</gene>
<feature type="transmembrane region" description="Helical" evidence="1">
    <location>
        <begin position="343"/>
        <end position="361"/>
    </location>
</feature>
<dbReference type="OrthoDB" id="2014935at2"/>
<feature type="transmembrane region" description="Helical" evidence="1">
    <location>
        <begin position="197"/>
        <end position="219"/>
    </location>
</feature>
<dbReference type="AlphaFoldDB" id="A0A1I3JCF0"/>
<feature type="transmembrane region" description="Helical" evidence="1">
    <location>
        <begin position="26"/>
        <end position="44"/>
    </location>
</feature>
<name>A0A1I3JCF0_9ACTN</name>
<feature type="transmembrane region" description="Helical" evidence="1">
    <location>
        <begin position="125"/>
        <end position="158"/>
    </location>
</feature>
<feature type="transmembrane region" description="Helical" evidence="1">
    <location>
        <begin position="298"/>
        <end position="315"/>
    </location>
</feature>
<keyword evidence="1" id="KW-0812">Transmembrane</keyword>
<reference evidence="2 3" key="1">
    <citation type="submission" date="2016-10" db="EMBL/GenBank/DDBJ databases">
        <authorList>
            <person name="de Groot N.N."/>
        </authorList>
    </citation>
    <scope>NUCLEOTIDE SEQUENCE [LARGE SCALE GENOMIC DNA]</scope>
    <source>
        <strain evidence="2 3">CGMCC 1.11156</strain>
    </source>
</reference>
<evidence type="ECO:0000313" key="3">
    <source>
        <dbReference type="Proteomes" id="UP000198649"/>
    </source>
</evidence>
<organism evidence="2 3">
    <name type="scientific">Nocardioides psychrotolerans</name>
    <dbReference type="NCBI Taxonomy" id="1005945"/>
    <lineage>
        <taxon>Bacteria</taxon>
        <taxon>Bacillati</taxon>
        <taxon>Actinomycetota</taxon>
        <taxon>Actinomycetes</taxon>
        <taxon>Propionibacteriales</taxon>
        <taxon>Nocardioidaceae</taxon>
        <taxon>Nocardioides</taxon>
    </lineage>
</organism>
<dbReference type="Proteomes" id="UP000198649">
    <property type="component" value="Unassembled WGS sequence"/>
</dbReference>
<proteinExistence type="predicted"/>
<dbReference type="STRING" id="1005945.SAMN05216561_11086"/>
<dbReference type="RefSeq" id="WP_091114162.1">
    <property type="nucleotide sequence ID" value="NZ_BKAF01000012.1"/>
</dbReference>
<protein>
    <submittedName>
        <fullName evidence="2">ABC-2 type transport system permease protein</fullName>
    </submittedName>
</protein>
<feature type="transmembrane region" description="Helical" evidence="1">
    <location>
        <begin position="431"/>
        <end position="453"/>
    </location>
</feature>
<keyword evidence="1" id="KW-1133">Transmembrane helix</keyword>
<feature type="transmembrane region" description="Helical" evidence="1">
    <location>
        <begin position="394"/>
        <end position="419"/>
    </location>
</feature>
<keyword evidence="1" id="KW-0472">Membrane</keyword>
<evidence type="ECO:0000313" key="2">
    <source>
        <dbReference type="EMBL" id="SFI57932.1"/>
    </source>
</evidence>
<feature type="transmembrane region" description="Helical" evidence="1">
    <location>
        <begin position="503"/>
        <end position="524"/>
    </location>
</feature>
<feature type="transmembrane region" description="Helical" evidence="1">
    <location>
        <begin position="164"/>
        <end position="185"/>
    </location>
</feature>
<feature type="transmembrane region" description="Helical" evidence="1">
    <location>
        <begin position="84"/>
        <end position="104"/>
    </location>
</feature>
<feature type="transmembrane region" description="Helical" evidence="1">
    <location>
        <begin position="239"/>
        <end position="261"/>
    </location>
</feature>
<accession>A0A1I3JCF0</accession>
<feature type="transmembrane region" description="Helical" evidence="1">
    <location>
        <begin position="460"/>
        <end position="483"/>
    </location>
</feature>
<keyword evidence="3" id="KW-1185">Reference proteome</keyword>